<evidence type="ECO:0000313" key="1">
    <source>
        <dbReference type="EMBL" id="BDO12526.1"/>
    </source>
</evidence>
<name>A0AAN1Y3X1_9ENTR</name>
<accession>A0AAN1Y3X1</accession>
<organism evidence="1 2">
    <name type="scientific">Klebsiella quasipneumoniae subsp. quasipneumoniae</name>
    <dbReference type="NCBI Taxonomy" id="1667327"/>
    <lineage>
        <taxon>Bacteria</taxon>
        <taxon>Pseudomonadati</taxon>
        <taxon>Pseudomonadota</taxon>
        <taxon>Gammaproteobacteria</taxon>
        <taxon>Enterobacterales</taxon>
        <taxon>Enterobacteriaceae</taxon>
        <taxon>Klebsiella/Raoultella group</taxon>
        <taxon>Klebsiella</taxon>
        <taxon>Klebsiella pneumoniae complex</taxon>
    </lineage>
</organism>
<dbReference type="EMBL" id="AP026407">
    <property type="protein sequence ID" value="BDO12526.1"/>
    <property type="molecule type" value="Genomic_DNA"/>
</dbReference>
<dbReference type="AlphaFoldDB" id="A0AAN1Y3X1"/>
<dbReference type="RefSeq" id="WP_261902200.1">
    <property type="nucleotide sequence ID" value="NZ_AP026407.1"/>
</dbReference>
<reference evidence="1" key="1">
    <citation type="submission" date="2022-07" db="EMBL/GenBank/DDBJ databases">
        <title>Complete genome sequence of carbapenem-resistant Klebsiella spp. in Japan.</title>
        <authorList>
            <person name="Maehana S."/>
            <person name="Suzuki M."/>
            <person name="Kitasato H."/>
        </authorList>
    </citation>
    <scope>NUCLEOTIDE SEQUENCE</scope>
    <source>
        <strain evidence="1">KAM644</strain>
    </source>
</reference>
<protein>
    <submittedName>
        <fullName evidence="1">Uncharacterized protein</fullName>
    </submittedName>
</protein>
<dbReference type="Proteomes" id="UP001058353">
    <property type="component" value="Chromosome"/>
</dbReference>
<gene>
    <name evidence="1" type="ORF">KAM644c_15920</name>
</gene>
<sequence length="107" mass="12124">MYQETLDALNAQRTTLQHLNAMRALFERASDPELKTLIADVCSVFERWLNDMKQLVNKKNQNPVSKKITVAKVKASRMKKFIPSQPMADGKMLPSVALLIAYCNSKV</sequence>
<evidence type="ECO:0000313" key="2">
    <source>
        <dbReference type="Proteomes" id="UP001058353"/>
    </source>
</evidence>
<proteinExistence type="predicted"/>